<feature type="region of interest" description="Disordered" evidence="1">
    <location>
        <begin position="498"/>
        <end position="545"/>
    </location>
</feature>
<feature type="region of interest" description="Disordered" evidence="1">
    <location>
        <begin position="629"/>
        <end position="648"/>
    </location>
</feature>
<feature type="region of interest" description="Disordered" evidence="1">
    <location>
        <begin position="168"/>
        <end position="339"/>
    </location>
</feature>
<evidence type="ECO:0000313" key="2">
    <source>
        <dbReference type="EMBL" id="KAK2190617.1"/>
    </source>
</evidence>
<accession>A0AAD9UIM4</accession>
<feature type="compositionally biased region" description="Low complexity" evidence="1">
    <location>
        <begin position="692"/>
        <end position="708"/>
    </location>
</feature>
<feature type="compositionally biased region" description="Low complexity" evidence="1">
    <location>
        <begin position="461"/>
        <end position="479"/>
    </location>
</feature>
<name>A0AAD9UIM4_RIDPI</name>
<feature type="region of interest" description="Disordered" evidence="1">
    <location>
        <begin position="62"/>
        <end position="113"/>
    </location>
</feature>
<feature type="compositionally biased region" description="Polar residues" evidence="1">
    <location>
        <begin position="250"/>
        <end position="262"/>
    </location>
</feature>
<feature type="compositionally biased region" description="Acidic residues" evidence="1">
    <location>
        <begin position="87"/>
        <end position="96"/>
    </location>
</feature>
<evidence type="ECO:0000256" key="1">
    <source>
        <dbReference type="SAM" id="MobiDB-lite"/>
    </source>
</evidence>
<organism evidence="2 3">
    <name type="scientific">Ridgeia piscesae</name>
    <name type="common">Tubeworm</name>
    <dbReference type="NCBI Taxonomy" id="27915"/>
    <lineage>
        <taxon>Eukaryota</taxon>
        <taxon>Metazoa</taxon>
        <taxon>Spiralia</taxon>
        <taxon>Lophotrochozoa</taxon>
        <taxon>Annelida</taxon>
        <taxon>Polychaeta</taxon>
        <taxon>Sedentaria</taxon>
        <taxon>Canalipalpata</taxon>
        <taxon>Sabellida</taxon>
        <taxon>Siboglinidae</taxon>
        <taxon>Ridgeia</taxon>
    </lineage>
</organism>
<dbReference type="AlphaFoldDB" id="A0AAD9UIM4"/>
<evidence type="ECO:0000313" key="3">
    <source>
        <dbReference type="Proteomes" id="UP001209878"/>
    </source>
</evidence>
<feature type="region of interest" description="Disordered" evidence="1">
    <location>
        <begin position="383"/>
        <end position="486"/>
    </location>
</feature>
<sequence length="739" mass="79143">MKELQLRPVTQQSLYQSYGWDAMPRNTIPSLLINLSLWSYIDRHSVKNGGFINGPLWDSEGKGVKKRAGKKGSSVKQKNNGVAETDVVIETEDGDTAGDKPANGRPLSHDRALPDLPMARIPVDDEIEEDGHYNVVAKRRIETQANGGAATPPNRIYDEVGECGGNGATKGEENTDYAEVNDRGDAPYDPMYAGIMEAKTSEKREPAGAKGGPAPRKDRHPYEAVDGIGNPGFADFADNGNTGGNDGVCRTQSVNTLESTLSVAAPPVPDKNFADGEDASLVTPSGGNKSSSPSLPPRNGTDGIVGGLVGANSTDGAGDAAGCVATSPTGKKKEPPYSRVTAREPLENLLRRHAEQAALNDSFDPNYASVDYDQIKPEVVSNVANQSADRNSLSSGFYAEIPSGDSSSLTYAKGGAELRNHAPTPPPLESLKHLSLAPAVAAEDDVPDPGYSSIVRGKPQTGGTTPASTRATTPPASSSVTHQSPLYAVVNKRRTIHTDTDLQSHPNELYAQVTKPKKNANGARPKETTKDRTQPVVKPQTTTRSGITEAKRAFFSTPGYQTIGDPLLLQAGAPPSGTGKVCRGCDSEPPYDDIRSSQIMDTSFNPNYETVDQKDETTGTGMMLVDNPDYESVDTNFDKPNTRKPRAVDPNYESVDLVFDDSAVKVTIVESRTEPDYEIVPREEETEEEAAVVRPPMMAAGGSSVAVGNGTSKQWQRREPIYSEIDEEKTENEGKKKKK</sequence>
<proteinExistence type="predicted"/>
<gene>
    <name evidence="2" type="ORF">NP493_74g04051</name>
</gene>
<feature type="compositionally biased region" description="Basic and acidic residues" evidence="1">
    <location>
        <begin position="524"/>
        <end position="533"/>
    </location>
</feature>
<dbReference type="Proteomes" id="UP001209878">
    <property type="component" value="Unassembled WGS sequence"/>
</dbReference>
<keyword evidence="3" id="KW-1185">Reference proteome</keyword>
<reference evidence="2" key="1">
    <citation type="journal article" date="2023" name="Mol. Biol. Evol.">
        <title>Third-Generation Sequencing Reveals the Adaptive Role of the Epigenome in Three Deep-Sea Polychaetes.</title>
        <authorList>
            <person name="Perez M."/>
            <person name="Aroh O."/>
            <person name="Sun Y."/>
            <person name="Lan Y."/>
            <person name="Juniper S.K."/>
            <person name="Young C.R."/>
            <person name="Angers B."/>
            <person name="Qian P.Y."/>
        </authorList>
    </citation>
    <scope>NUCLEOTIDE SEQUENCE</scope>
    <source>
        <strain evidence="2">R07B-5</strain>
    </source>
</reference>
<dbReference type="EMBL" id="JAODUO010000074">
    <property type="protein sequence ID" value="KAK2190617.1"/>
    <property type="molecule type" value="Genomic_DNA"/>
</dbReference>
<feature type="compositionally biased region" description="Polar residues" evidence="1">
    <location>
        <begin position="383"/>
        <end position="395"/>
    </location>
</feature>
<protein>
    <submittedName>
        <fullName evidence="2">Uncharacterized protein</fullName>
    </submittedName>
</protein>
<comment type="caution">
    <text evidence="2">The sequence shown here is derived from an EMBL/GenBank/DDBJ whole genome shotgun (WGS) entry which is preliminary data.</text>
</comment>
<feature type="region of interest" description="Disordered" evidence="1">
    <location>
        <begin position="676"/>
        <end position="739"/>
    </location>
</feature>
<feature type="compositionally biased region" description="Polar residues" evidence="1">
    <location>
        <begin position="282"/>
        <end position="293"/>
    </location>
</feature>